<evidence type="ECO:0000256" key="9">
    <source>
        <dbReference type="ARBA" id="ARBA00023235"/>
    </source>
</evidence>
<evidence type="ECO:0000256" key="10">
    <source>
        <dbReference type="ARBA" id="ARBA00025810"/>
    </source>
</evidence>
<protein>
    <recommendedName>
        <fullName evidence="11">Isopentenyl-diphosphate delta-isomerase</fullName>
        <shortName evidence="11">IPP isomerase</shortName>
        <ecNumber evidence="11">5.3.3.2</ecNumber>
    </recommendedName>
    <alternativeName>
        <fullName evidence="11">Isopentenyl diphosphate:dimethylallyl diphosphate isomerase</fullName>
    </alternativeName>
    <alternativeName>
        <fullName evidence="11">Isopentenyl pyrophosphate isomerase</fullName>
    </alternativeName>
    <alternativeName>
        <fullName evidence="11">Type 2 isopentenyl diphosphate isomerase</fullName>
        <shortName evidence="11">IDI-2</shortName>
    </alternativeName>
</protein>
<feature type="binding site" evidence="11">
    <location>
        <position position="246"/>
    </location>
    <ligand>
        <name>FMN</name>
        <dbReference type="ChEBI" id="CHEBI:58210"/>
    </ligand>
</feature>
<evidence type="ECO:0000259" key="13">
    <source>
        <dbReference type="Pfam" id="PF01070"/>
    </source>
</evidence>
<comment type="subcellular location">
    <subcellularLocation>
        <location evidence="11">Cytoplasm</location>
    </subcellularLocation>
</comment>
<feature type="binding site" evidence="11">
    <location>
        <position position="184"/>
    </location>
    <ligand>
        <name>substrate</name>
    </ligand>
</feature>
<dbReference type="EMBL" id="DYUK01000196">
    <property type="protein sequence ID" value="HJG80562.1"/>
    <property type="molecule type" value="Genomic_DNA"/>
</dbReference>
<keyword evidence="6 11" id="KW-0460">Magnesium</keyword>
<proteinExistence type="inferred from homology"/>
<feature type="binding site" evidence="11">
    <location>
        <position position="154"/>
    </location>
    <ligand>
        <name>FMN</name>
        <dbReference type="ChEBI" id="CHEBI:58210"/>
    </ligand>
</feature>
<dbReference type="NCBIfam" id="TIGR02151">
    <property type="entry name" value="IPP_isom_2"/>
    <property type="match status" value="1"/>
</dbReference>
<evidence type="ECO:0000313" key="14">
    <source>
        <dbReference type="EMBL" id="HJG80562.1"/>
    </source>
</evidence>
<evidence type="ECO:0000256" key="7">
    <source>
        <dbReference type="ARBA" id="ARBA00022857"/>
    </source>
</evidence>
<keyword evidence="2 11" id="KW-0963">Cytoplasm</keyword>
<comment type="catalytic activity">
    <reaction evidence="11">
        <text>isopentenyl diphosphate = dimethylallyl diphosphate</text>
        <dbReference type="Rhea" id="RHEA:23284"/>
        <dbReference type="ChEBI" id="CHEBI:57623"/>
        <dbReference type="ChEBI" id="CHEBI:128769"/>
        <dbReference type="EC" id="5.3.3.2"/>
    </reaction>
</comment>
<feature type="binding site" evidence="11">
    <location>
        <begin position="311"/>
        <end position="312"/>
    </location>
    <ligand>
        <name>FMN</name>
        <dbReference type="ChEBI" id="CHEBI:58210"/>
    </ligand>
</feature>
<dbReference type="GO" id="GO:0008299">
    <property type="term" value="P:isoprenoid biosynthetic process"/>
    <property type="evidence" value="ECO:0007669"/>
    <property type="project" value="UniProtKB-UniRule"/>
</dbReference>
<name>A0A921SP53_9MICO</name>
<dbReference type="SUPFAM" id="SSF51395">
    <property type="entry name" value="FMN-linked oxidoreductases"/>
    <property type="match status" value="1"/>
</dbReference>
<comment type="caution">
    <text evidence="11">Lacks conserved residue(s) required for the propagation of feature annotation.</text>
</comment>
<keyword evidence="3 11" id="KW-0285">Flavoprotein</keyword>
<evidence type="ECO:0000256" key="12">
    <source>
        <dbReference type="SAM" id="MobiDB-lite"/>
    </source>
</evidence>
<evidence type="ECO:0000256" key="2">
    <source>
        <dbReference type="ARBA" id="ARBA00022490"/>
    </source>
</evidence>
<evidence type="ECO:0000256" key="4">
    <source>
        <dbReference type="ARBA" id="ARBA00022643"/>
    </source>
</evidence>
<feature type="region of interest" description="Disordered" evidence="12">
    <location>
        <begin position="1"/>
        <end position="31"/>
    </location>
</feature>
<dbReference type="GO" id="GO:0010181">
    <property type="term" value="F:FMN binding"/>
    <property type="evidence" value="ECO:0007669"/>
    <property type="project" value="UniProtKB-UniRule"/>
</dbReference>
<feature type="binding site" evidence="11">
    <location>
        <begin position="290"/>
        <end position="292"/>
    </location>
    <ligand>
        <name>FMN</name>
        <dbReference type="ChEBI" id="CHEBI:58210"/>
    </ligand>
</feature>
<evidence type="ECO:0000256" key="1">
    <source>
        <dbReference type="ARBA" id="ARBA00001917"/>
    </source>
</evidence>
<dbReference type="GO" id="GO:0000287">
    <property type="term" value="F:magnesium ion binding"/>
    <property type="evidence" value="ECO:0007669"/>
    <property type="project" value="UniProtKB-UniRule"/>
</dbReference>
<comment type="similarity">
    <text evidence="11">Belongs to the IPP isomerase type 2 family.</text>
</comment>
<evidence type="ECO:0000256" key="6">
    <source>
        <dbReference type="ARBA" id="ARBA00022842"/>
    </source>
</evidence>
<feature type="binding site" evidence="11">
    <location>
        <position position="125"/>
    </location>
    <ligand>
        <name>FMN</name>
        <dbReference type="ChEBI" id="CHEBI:58210"/>
    </ligand>
</feature>
<evidence type="ECO:0000256" key="11">
    <source>
        <dbReference type="HAMAP-Rule" id="MF_00354"/>
    </source>
</evidence>
<dbReference type="HAMAP" id="MF_00354">
    <property type="entry name" value="Idi_2"/>
    <property type="match status" value="1"/>
</dbReference>
<feature type="binding site" evidence="11">
    <location>
        <position position="185"/>
    </location>
    <ligand>
        <name>Mg(2+)</name>
        <dbReference type="ChEBI" id="CHEBI:18420"/>
    </ligand>
</feature>
<feature type="binding site" evidence="11">
    <location>
        <begin position="27"/>
        <end position="28"/>
    </location>
    <ligand>
        <name>substrate</name>
    </ligand>
</feature>
<feature type="binding site" evidence="11">
    <location>
        <begin position="95"/>
        <end position="97"/>
    </location>
    <ligand>
        <name>FMN</name>
        <dbReference type="ChEBI" id="CHEBI:58210"/>
    </ligand>
</feature>
<evidence type="ECO:0000256" key="5">
    <source>
        <dbReference type="ARBA" id="ARBA00022723"/>
    </source>
</evidence>
<feature type="binding site" evidence="11">
    <location>
        <position position="216"/>
    </location>
    <ligand>
        <name>FMN</name>
        <dbReference type="ChEBI" id="CHEBI:58210"/>
    </ligand>
</feature>
<dbReference type="Proteomes" id="UP000784435">
    <property type="component" value="Unassembled WGS sequence"/>
</dbReference>
<comment type="subunit">
    <text evidence="10 11">Homooctamer. Dimer of tetramers.</text>
</comment>
<dbReference type="EC" id="5.3.3.2" evidence="11"/>
<dbReference type="Pfam" id="PF01070">
    <property type="entry name" value="FMN_dh"/>
    <property type="match status" value="1"/>
</dbReference>
<dbReference type="InterPro" id="IPR013785">
    <property type="entry name" value="Aldolase_TIM"/>
</dbReference>
<dbReference type="InterPro" id="IPR011179">
    <property type="entry name" value="IPdP_isomerase"/>
</dbReference>
<comment type="function">
    <text evidence="11">Involved in the biosynthesis of isoprenoids. Catalyzes the 1,3-allylic rearrangement of the homoallylic substrate isopentenyl (IPP) to its allylic isomer, dimethylallyl diphosphate (DMAPP).</text>
</comment>
<reference evidence="14" key="1">
    <citation type="journal article" date="2021" name="PeerJ">
        <title>Extensive microbial diversity within the chicken gut microbiome revealed by metagenomics and culture.</title>
        <authorList>
            <person name="Gilroy R."/>
            <person name="Ravi A."/>
            <person name="Getino M."/>
            <person name="Pursley I."/>
            <person name="Horton D.L."/>
            <person name="Alikhan N.F."/>
            <person name="Baker D."/>
            <person name="Gharbi K."/>
            <person name="Hall N."/>
            <person name="Watson M."/>
            <person name="Adriaenssens E.M."/>
            <person name="Foster-Nyarko E."/>
            <person name="Jarju S."/>
            <person name="Secka A."/>
            <person name="Antonio M."/>
            <person name="Oren A."/>
            <person name="Chaudhuri R.R."/>
            <person name="La Ragione R."/>
            <person name="Hildebrand F."/>
            <person name="Pallen M.J."/>
        </authorList>
    </citation>
    <scope>NUCLEOTIDE SEQUENCE</scope>
    <source>
        <strain evidence="14">ChiGjej5B5-7349</strain>
    </source>
</reference>
<keyword evidence="8 11" id="KW-0414">Isoprene biosynthesis</keyword>
<organism evidence="14 15">
    <name type="scientific">Brevibacterium senegalense</name>
    <dbReference type="NCBI Taxonomy" id="1033736"/>
    <lineage>
        <taxon>Bacteria</taxon>
        <taxon>Bacillati</taxon>
        <taxon>Actinomycetota</taxon>
        <taxon>Actinomycetes</taxon>
        <taxon>Micrococcales</taxon>
        <taxon>Brevibacteriaceae</taxon>
        <taxon>Brevibacterium</taxon>
    </lineage>
</organism>
<feature type="binding site" evidence="11">
    <location>
        <position position="241"/>
    </location>
    <ligand>
        <name>FMN</name>
        <dbReference type="ChEBI" id="CHEBI:58210"/>
    </ligand>
</feature>
<dbReference type="GO" id="GO:0070402">
    <property type="term" value="F:NADPH binding"/>
    <property type="evidence" value="ECO:0007669"/>
    <property type="project" value="UniProtKB-UniRule"/>
</dbReference>
<keyword evidence="4 11" id="KW-0288">FMN</keyword>
<reference evidence="14" key="2">
    <citation type="submission" date="2021-09" db="EMBL/GenBank/DDBJ databases">
        <authorList>
            <person name="Gilroy R."/>
        </authorList>
    </citation>
    <scope>NUCLEOTIDE SEQUENCE</scope>
    <source>
        <strain evidence="14">ChiGjej5B5-7349</strain>
    </source>
</reference>
<gene>
    <name evidence="11 14" type="primary">fni</name>
    <name evidence="14" type="ORF">K8V08_09145</name>
</gene>
<keyword evidence="5 11" id="KW-0479">Metal-binding</keyword>
<dbReference type="Gene3D" id="3.20.20.70">
    <property type="entry name" value="Aldolase class I"/>
    <property type="match status" value="1"/>
</dbReference>
<keyword evidence="9 11" id="KW-0413">Isomerase</keyword>
<comment type="caution">
    <text evidence="14">The sequence shown here is derived from an EMBL/GenBank/DDBJ whole genome shotgun (WGS) entry which is preliminary data.</text>
</comment>
<evidence type="ECO:0000313" key="15">
    <source>
        <dbReference type="Proteomes" id="UP000784435"/>
    </source>
</evidence>
<dbReference type="GO" id="GO:0004452">
    <property type="term" value="F:isopentenyl-diphosphate delta-isomerase activity"/>
    <property type="evidence" value="ECO:0007669"/>
    <property type="project" value="UniProtKB-UniRule"/>
</dbReference>
<keyword evidence="7 11" id="KW-0521">NADP</keyword>
<evidence type="ECO:0000256" key="8">
    <source>
        <dbReference type="ARBA" id="ARBA00023229"/>
    </source>
</evidence>
<dbReference type="AlphaFoldDB" id="A0A921SP53"/>
<dbReference type="GO" id="GO:0005737">
    <property type="term" value="C:cytoplasm"/>
    <property type="evidence" value="ECO:0007669"/>
    <property type="project" value="UniProtKB-SubCell"/>
</dbReference>
<comment type="cofactor">
    <cofactor evidence="1 11">
        <name>FMN</name>
        <dbReference type="ChEBI" id="CHEBI:58210"/>
    </cofactor>
</comment>
<comment type="cofactor">
    <cofactor evidence="11">
        <name>Mg(2+)</name>
        <dbReference type="ChEBI" id="CHEBI:18420"/>
    </cofactor>
</comment>
<dbReference type="InterPro" id="IPR000262">
    <property type="entry name" value="FMN-dep_DH"/>
</dbReference>
<dbReference type="GO" id="GO:0016491">
    <property type="term" value="F:oxidoreductase activity"/>
    <property type="evidence" value="ECO:0007669"/>
    <property type="project" value="InterPro"/>
</dbReference>
<evidence type="ECO:0000256" key="3">
    <source>
        <dbReference type="ARBA" id="ARBA00022630"/>
    </source>
</evidence>
<dbReference type="PANTHER" id="PTHR43665:SF1">
    <property type="entry name" value="ISOPENTENYL-DIPHOSPHATE DELTA-ISOMERASE"/>
    <property type="match status" value="1"/>
</dbReference>
<sequence length="404" mass="42617">MTSERPVDAAGPTTPDPTTPDPSRAARKDEHLDLALTQHGDPRRQNEFDDLDLVHHALDGIDADLVDLRVRVPFAAGPQHAAGHWDWETPFYVNGMTGGTHRTARVNRQLAIAARETGMPMACGSVSVALDEPATAAGFTVIREENPDGFVLANLGVGRPADDAPRAVELLDADALQVHVNAVQETAMPEGSRDFSSWLTSVEELVEASPVPVLVKEVGFGLSRRTLTRLHEMGVALADVSGRGGTDFLQIENARTADGGYGMLAGFGQSALACLLDAPAKRPTLLASGGVRNPYDVIKALSAGAHAVGVAGSFVSVLGADSSADLPTGTAAEAARTDAGAARLIELVGTWKARYRGIAALLGAQTRDDLRTTDLIVRGRLRDFCESRGVDLAALARRSESRPS</sequence>
<comment type="cofactor">
    <cofactor evidence="11">
        <name>NADPH</name>
        <dbReference type="ChEBI" id="CHEBI:57783"/>
    </cofactor>
</comment>
<feature type="domain" description="FMN-dependent dehydrogenase" evidence="13">
    <location>
        <begin position="193"/>
        <end position="320"/>
    </location>
</feature>
<dbReference type="PANTHER" id="PTHR43665">
    <property type="entry name" value="ISOPENTENYL-DIPHOSPHATE DELTA-ISOMERASE"/>
    <property type="match status" value="1"/>
</dbReference>
<accession>A0A921SP53</accession>